<name>A0A3P3Y0M7_PLABS</name>
<evidence type="ECO:0000256" key="2">
    <source>
        <dbReference type="SAM" id="Phobius"/>
    </source>
</evidence>
<keyword evidence="2" id="KW-0472">Membrane</keyword>
<feature type="chain" id="PRO_5017980402" evidence="3">
    <location>
        <begin position="26"/>
        <end position="386"/>
    </location>
</feature>
<dbReference type="Proteomes" id="UP000290189">
    <property type="component" value="Unassembled WGS sequence"/>
</dbReference>
<organism evidence="4 5">
    <name type="scientific">Plasmodiophora brassicae</name>
    <name type="common">Clubroot disease agent</name>
    <dbReference type="NCBI Taxonomy" id="37360"/>
    <lineage>
        <taxon>Eukaryota</taxon>
        <taxon>Sar</taxon>
        <taxon>Rhizaria</taxon>
        <taxon>Endomyxa</taxon>
        <taxon>Phytomyxea</taxon>
        <taxon>Plasmodiophorida</taxon>
        <taxon>Plasmodiophoridae</taxon>
        <taxon>Plasmodiophora</taxon>
    </lineage>
</organism>
<gene>
    <name evidence="4" type="ORF">PLBR_LOCUS966</name>
</gene>
<evidence type="ECO:0000256" key="3">
    <source>
        <dbReference type="SAM" id="SignalP"/>
    </source>
</evidence>
<evidence type="ECO:0000256" key="1">
    <source>
        <dbReference type="SAM" id="MobiDB-lite"/>
    </source>
</evidence>
<keyword evidence="4" id="KW-0496">Mitochondrion</keyword>
<dbReference type="EMBL" id="OVEO01000001">
    <property type="protein sequence ID" value="SPQ93751.1"/>
    <property type="molecule type" value="Genomic_DNA"/>
</dbReference>
<feature type="compositionally biased region" description="Low complexity" evidence="1">
    <location>
        <begin position="247"/>
        <end position="261"/>
    </location>
</feature>
<feature type="signal peptide" evidence="3">
    <location>
        <begin position="1"/>
        <end position="25"/>
    </location>
</feature>
<sequence length="386" mass="41811">MMMLKGAGIAAVVIIAVITLGTVSGTRDDIERGRECALPAEHAYHAASTPVACESGTAVAPVPPTTFAGRCVAACKRNKHLVIGGGIFLVVLAIVLGVVFGVVVPNKNNHGSSYSAGTPPPQTRRFMAANETRQPRSGSGSSPCTSCIGVTYFHHSYLKEGRAPRCFGLKRTVHISKDMAETLRSDYDKGVSVAGDVLDEMWCLGISRKGDPKSNVPHCGPGLRILFVRRKMAEYARIKAIQQLREQQQQQQGQQQPQQGHGPPGPQLSGIIRPHEKQVDPAAVVMPRRLPAVPRPAATPPDAPLPDDRTLLEKATDRVQRHLGAQAAVIHRMVGRARTMTQPLFWELYAKRVSTIVPDWANSTKRFVASMSTWFVDPPPPEDGNP</sequence>
<evidence type="ECO:0000313" key="4">
    <source>
        <dbReference type="EMBL" id="SPQ93751.1"/>
    </source>
</evidence>
<feature type="transmembrane region" description="Helical" evidence="2">
    <location>
        <begin position="81"/>
        <end position="104"/>
    </location>
</feature>
<evidence type="ECO:0000313" key="5">
    <source>
        <dbReference type="Proteomes" id="UP000290189"/>
    </source>
</evidence>
<geneLocation type="mitochondrion" evidence="4"/>
<feature type="region of interest" description="Disordered" evidence="1">
    <location>
        <begin position="243"/>
        <end position="272"/>
    </location>
</feature>
<accession>A0A3P3Y0M7</accession>
<keyword evidence="2" id="KW-0812">Transmembrane</keyword>
<dbReference type="AlphaFoldDB" id="A0A3P3Y0M7"/>
<protein>
    <submittedName>
        <fullName evidence="4">Uncharacterized protein</fullName>
    </submittedName>
</protein>
<proteinExistence type="predicted"/>
<keyword evidence="3" id="KW-0732">Signal</keyword>
<reference evidence="4 5" key="1">
    <citation type="submission" date="2018-03" db="EMBL/GenBank/DDBJ databases">
        <authorList>
            <person name="Fogelqvist J."/>
        </authorList>
    </citation>
    <scope>NUCLEOTIDE SEQUENCE [LARGE SCALE GENOMIC DNA]</scope>
</reference>
<keyword evidence="2" id="KW-1133">Transmembrane helix</keyword>